<dbReference type="Proteomes" id="UP000004200">
    <property type="component" value="Unassembled WGS sequence"/>
</dbReference>
<reference evidence="1 2" key="1">
    <citation type="submission" date="2011-06" db="EMBL/GenBank/DDBJ databases">
        <title>The draft genome of Thiorhodococcus drewsii AZ1.</title>
        <authorList>
            <consortium name="US DOE Joint Genome Institute (JGI-PGF)"/>
            <person name="Lucas S."/>
            <person name="Han J."/>
            <person name="Lapidus A."/>
            <person name="Cheng J.-F."/>
            <person name="Goodwin L."/>
            <person name="Pitluck S."/>
            <person name="Peters L."/>
            <person name="Land M.L."/>
            <person name="Hauser L."/>
            <person name="Vogl K."/>
            <person name="Liu Z."/>
            <person name="Imhoff J."/>
            <person name="Thiel V."/>
            <person name="Frigaard N.-U."/>
            <person name="Bryant D.A."/>
            <person name="Woyke T.J."/>
        </authorList>
    </citation>
    <scope>NUCLEOTIDE SEQUENCE [LARGE SCALE GENOMIC DNA]</scope>
    <source>
        <strain evidence="1 2">AZ1</strain>
    </source>
</reference>
<dbReference type="Pfam" id="PF00702">
    <property type="entry name" value="Hydrolase"/>
    <property type="match status" value="1"/>
</dbReference>
<proteinExistence type="predicted"/>
<dbReference type="InterPro" id="IPR036412">
    <property type="entry name" value="HAD-like_sf"/>
</dbReference>
<dbReference type="EMBL" id="AFWT01000052">
    <property type="protein sequence ID" value="EGV27931.1"/>
    <property type="molecule type" value="Genomic_DNA"/>
</dbReference>
<dbReference type="SUPFAM" id="SSF56784">
    <property type="entry name" value="HAD-like"/>
    <property type="match status" value="1"/>
</dbReference>
<dbReference type="OrthoDB" id="159409at2"/>
<dbReference type="RefSeq" id="WP_007042974.1">
    <property type="nucleotide sequence ID" value="NZ_AFWT01000052.1"/>
</dbReference>
<keyword evidence="2" id="KW-1185">Reference proteome</keyword>
<dbReference type="InterPro" id="IPR023214">
    <property type="entry name" value="HAD_sf"/>
</dbReference>
<dbReference type="AlphaFoldDB" id="G2E7J8"/>
<sequence>MIEIEIPGFGRLCLEHLVCDYNGTLAEDGELLPGVRESLTALAEHLSVHVITADTFGLAAERLAGLPVGVTVIPVESQDQAKLDFVSELGLERVMAIGNGRNDAKMLAAAAVGVALIQREGACAATLASADVVCSQVQDALDLLLEPKRLVATLRS</sequence>
<comment type="caution">
    <text evidence="1">The sequence shown here is derived from an EMBL/GenBank/DDBJ whole genome shotgun (WGS) entry which is preliminary data.</text>
</comment>
<protein>
    <submittedName>
        <fullName evidence="1">Haloacid dehalogenase domain protein hydrolase</fullName>
    </submittedName>
</protein>
<keyword evidence="1" id="KW-0378">Hydrolase</keyword>
<accession>G2E7J8</accession>
<name>G2E7J8_9GAMM</name>
<evidence type="ECO:0000313" key="2">
    <source>
        <dbReference type="Proteomes" id="UP000004200"/>
    </source>
</evidence>
<dbReference type="Gene3D" id="3.40.50.1000">
    <property type="entry name" value="HAD superfamily/HAD-like"/>
    <property type="match status" value="1"/>
</dbReference>
<dbReference type="eggNOG" id="COG4087">
    <property type="taxonomic scope" value="Bacteria"/>
</dbReference>
<organism evidence="1 2">
    <name type="scientific">Thiorhodococcus drewsii AZ1</name>
    <dbReference type="NCBI Taxonomy" id="765913"/>
    <lineage>
        <taxon>Bacteria</taxon>
        <taxon>Pseudomonadati</taxon>
        <taxon>Pseudomonadota</taxon>
        <taxon>Gammaproteobacteria</taxon>
        <taxon>Chromatiales</taxon>
        <taxon>Chromatiaceae</taxon>
        <taxon>Thiorhodococcus</taxon>
    </lineage>
</organism>
<dbReference type="STRING" id="765913.ThidrDRAFT_4261"/>
<gene>
    <name evidence="1" type="ORF">ThidrDRAFT_4261</name>
</gene>
<evidence type="ECO:0000313" key="1">
    <source>
        <dbReference type="EMBL" id="EGV27931.1"/>
    </source>
</evidence>
<dbReference type="GO" id="GO:0016787">
    <property type="term" value="F:hydrolase activity"/>
    <property type="evidence" value="ECO:0007669"/>
    <property type="project" value="UniProtKB-KW"/>
</dbReference>